<proteinExistence type="predicted"/>
<organism evidence="1 2">
    <name type="scientific">Trichinella pseudospiralis</name>
    <name type="common">Parasitic roundworm</name>
    <dbReference type="NCBI Taxonomy" id="6337"/>
    <lineage>
        <taxon>Eukaryota</taxon>
        <taxon>Metazoa</taxon>
        <taxon>Ecdysozoa</taxon>
        <taxon>Nematoda</taxon>
        <taxon>Enoplea</taxon>
        <taxon>Dorylaimia</taxon>
        <taxon>Trichinellida</taxon>
        <taxon>Trichinellidae</taxon>
        <taxon>Trichinella</taxon>
    </lineage>
</organism>
<protein>
    <submittedName>
        <fullName evidence="1">Uncharacterized protein</fullName>
    </submittedName>
</protein>
<accession>A0A0V1KCR3</accession>
<gene>
    <name evidence="1" type="ORF">T4C_1099</name>
</gene>
<comment type="caution">
    <text evidence="1">The sequence shown here is derived from an EMBL/GenBank/DDBJ whole genome shotgun (WGS) entry which is preliminary data.</text>
</comment>
<dbReference type="EMBL" id="JYDV01000004">
    <property type="protein sequence ID" value="KRZ45024.1"/>
    <property type="molecule type" value="Genomic_DNA"/>
</dbReference>
<reference evidence="1 2" key="1">
    <citation type="submission" date="2015-01" db="EMBL/GenBank/DDBJ databases">
        <title>Evolution of Trichinella species and genotypes.</title>
        <authorList>
            <person name="Korhonen P.K."/>
            <person name="Edoardo P."/>
            <person name="Giuseppe L.R."/>
            <person name="Gasser R.B."/>
        </authorList>
    </citation>
    <scope>NUCLEOTIDE SEQUENCE [LARGE SCALE GENOMIC DNA]</scope>
    <source>
        <strain evidence="1">ISS176</strain>
    </source>
</reference>
<evidence type="ECO:0000313" key="1">
    <source>
        <dbReference type="EMBL" id="KRZ45024.1"/>
    </source>
</evidence>
<dbReference type="Proteomes" id="UP000054826">
    <property type="component" value="Unassembled WGS sequence"/>
</dbReference>
<sequence length="61" mass="6920">MNNVRVGHMMIVKWRCRHFHNCSHLCFQRACVDGLVLSIGTPLAVADSTFWAYIVVILMSA</sequence>
<dbReference type="AlphaFoldDB" id="A0A0V1KCR3"/>
<name>A0A0V1KCR3_TRIPS</name>
<evidence type="ECO:0000313" key="2">
    <source>
        <dbReference type="Proteomes" id="UP000054826"/>
    </source>
</evidence>